<dbReference type="AlphaFoldDB" id="A0ABD3NW77"/>
<evidence type="ECO:0000256" key="5">
    <source>
        <dbReference type="SAM" id="Phobius"/>
    </source>
</evidence>
<dbReference type="InterPro" id="IPR033764">
    <property type="entry name" value="Sdr_B"/>
</dbReference>
<keyword evidence="2" id="KW-0964">Secreted</keyword>
<keyword evidence="5" id="KW-0472">Membrane</keyword>
<feature type="transmembrane region" description="Helical" evidence="5">
    <location>
        <begin position="598"/>
        <end position="619"/>
    </location>
</feature>
<evidence type="ECO:0000256" key="6">
    <source>
        <dbReference type="SAM" id="SignalP"/>
    </source>
</evidence>
<feature type="compositionally biased region" description="Low complexity" evidence="4">
    <location>
        <begin position="857"/>
        <end position="888"/>
    </location>
</feature>
<dbReference type="EMBL" id="JALLPJ020000926">
    <property type="protein sequence ID" value="KAL3779617.1"/>
    <property type="molecule type" value="Genomic_DNA"/>
</dbReference>
<dbReference type="Gene3D" id="2.60.40.10">
    <property type="entry name" value="Immunoglobulins"/>
    <property type="match status" value="2"/>
</dbReference>
<evidence type="ECO:0000313" key="8">
    <source>
        <dbReference type="EMBL" id="KAL3779617.1"/>
    </source>
</evidence>
<dbReference type="Proteomes" id="UP001530400">
    <property type="component" value="Unassembled WGS sequence"/>
</dbReference>
<evidence type="ECO:0000256" key="3">
    <source>
        <dbReference type="ARBA" id="ARBA00022729"/>
    </source>
</evidence>
<feature type="compositionally biased region" description="Basic residues" evidence="4">
    <location>
        <begin position="979"/>
        <end position="1000"/>
    </location>
</feature>
<dbReference type="SUPFAM" id="SSF117074">
    <property type="entry name" value="Hypothetical protein PA1324"/>
    <property type="match status" value="2"/>
</dbReference>
<keyword evidence="9" id="KW-1185">Reference proteome</keyword>
<reference evidence="8 9" key="1">
    <citation type="submission" date="2024-10" db="EMBL/GenBank/DDBJ databases">
        <title>Updated reference genomes for cyclostephanoid diatoms.</title>
        <authorList>
            <person name="Roberts W.R."/>
            <person name="Alverson A.J."/>
        </authorList>
    </citation>
    <scope>NUCLEOTIDE SEQUENCE [LARGE SCALE GENOMIC DNA]</scope>
    <source>
        <strain evidence="8 9">AJA010-31</strain>
    </source>
</reference>
<feature type="domain" description="SD-repeat containing protein B" evidence="7">
    <location>
        <begin position="434"/>
        <end position="557"/>
    </location>
</feature>
<feature type="domain" description="SD-repeat containing protein B" evidence="7">
    <location>
        <begin position="310"/>
        <end position="387"/>
    </location>
</feature>
<dbReference type="GO" id="GO:0005576">
    <property type="term" value="C:extracellular region"/>
    <property type="evidence" value="ECO:0007669"/>
    <property type="project" value="UniProtKB-SubCell"/>
</dbReference>
<dbReference type="Pfam" id="PF17210">
    <property type="entry name" value="SdrD_B"/>
    <property type="match status" value="2"/>
</dbReference>
<organism evidence="8 9">
    <name type="scientific">Cyclotella atomus</name>
    <dbReference type="NCBI Taxonomy" id="382360"/>
    <lineage>
        <taxon>Eukaryota</taxon>
        <taxon>Sar</taxon>
        <taxon>Stramenopiles</taxon>
        <taxon>Ochrophyta</taxon>
        <taxon>Bacillariophyta</taxon>
        <taxon>Coscinodiscophyceae</taxon>
        <taxon>Thalassiosirophycidae</taxon>
        <taxon>Stephanodiscales</taxon>
        <taxon>Stephanodiscaceae</taxon>
        <taxon>Cyclotella</taxon>
    </lineage>
</organism>
<evidence type="ECO:0000256" key="1">
    <source>
        <dbReference type="ARBA" id="ARBA00004613"/>
    </source>
</evidence>
<keyword evidence="5" id="KW-1133">Transmembrane helix</keyword>
<feature type="compositionally biased region" description="Polar residues" evidence="4">
    <location>
        <begin position="951"/>
        <end position="977"/>
    </location>
</feature>
<evidence type="ECO:0000256" key="2">
    <source>
        <dbReference type="ARBA" id="ARBA00022525"/>
    </source>
</evidence>
<keyword evidence="5" id="KW-0812">Transmembrane</keyword>
<feature type="chain" id="PRO_5044894659" description="SD-repeat containing protein B domain-containing protein" evidence="6">
    <location>
        <begin position="21"/>
        <end position="1000"/>
    </location>
</feature>
<protein>
    <recommendedName>
        <fullName evidence="7">SD-repeat containing protein B domain-containing protein</fullName>
    </recommendedName>
</protein>
<evidence type="ECO:0000259" key="7">
    <source>
        <dbReference type="Pfam" id="PF17210"/>
    </source>
</evidence>
<comment type="subcellular location">
    <subcellularLocation>
        <location evidence="1">Secreted</location>
    </subcellularLocation>
</comment>
<keyword evidence="3 6" id="KW-0732">Signal</keyword>
<dbReference type="InterPro" id="IPR013783">
    <property type="entry name" value="Ig-like_fold"/>
</dbReference>
<evidence type="ECO:0000256" key="4">
    <source>
        <dbReference type="SAM" id="MobiDB-lite"/>
    </source>
</evidence>
<feature type="region of interest" description="Disordered" evidence="4">
    <location>
        <begin position="817"/>
        <end position="914"/>
    </location>
</feature>
<feature type="region of interest" description="Disordered" evidence="4">
    <location>
        <begin position="664"/>
        <end position="698"/>
    </location>
</feature>
<feature type="compositionally biased region" description="Polar residues" evidence="4">
    <location>
        <begin position="817"/>
        <end position="833"/>
    </location>
</feature>
<name>A0ABD3NW77_9STRA</name>
<sequence>MLRHRPPLTILLLLYPLLAAASLLGKQFDGAQSGLRRSTLDPSPNQSPINQHNARQLSQPTCIGSSLQPSEDLYTDQFLCRGQQRFGILDGKLVLGLSIDEESSIASTTNAVRPNQIAWQAAPTTLFVECSRPFASLSLSLYGNLLGYDANGDVIYDSNLDYGNRIEGKIPYSVLGFSSSCYSGGSSVGVLCLKLTGPPSAGMPWGVITWAVSVDFDGLVTVDETSNSSLTEDGDENDIYSDANGLSFDDSINGTTTFNPSILSVDGSTNDTVSINTTLSPSKQPSTTTPTYLPSTSPFIQSQSIIYGSIWLDIDANGIMDVGEKPIAGVTIQLYQCDPTNNTISTLADTKITDSKGWYFFQVPMGYYKAYFDIVDLQVYTFTNGEDTHTTTGWTDCESPTLDNPIQWNAGLNNVLSDRIPVIAAKEPVIANSKLGGAVFMDLDGDGSMDSTESNAVENGYTVSDATVHVSLHDCEADVIIQSAEVPFPGRYSFDDLTEGLYKVEFDIVSLASNKKSQESRIPLYSFHAENDDTSSFETNCINLRRNDINTSVHAGIRVPKLKVNTKVSEELLGQLSSQEQDTVIQSAEVVEEKKQNVAGIAVGIICGLAILVGAVLLIHKQQRQVDNRFADSAVNEAVKDDLSIASNQASDEPMVGVIVVKTKSEDGTDKEDDDERANASDQVESPIEIDDEFQRDPYNRSGVSSIFELESLGSDPYIFTGDEQESLGSDSYSHSGDVEKWDYPRHAQLSSEAIDSSNQQADHLSSSGYCQSYHADSSSVIYERSSDPPAASYRDIPTSTRHIYTSEDYHYAPYPSTYSSEYMPNEQQQRGSYSDLPPEYAPVEQSNEYPFESDESSSSCEESESSFSRSSSSSSDISASQLKSSSSPHYQPHTGWIQDGALSDHCNPGVEMFHPQAGWEVDNATYDNPLQNISSQYSDYSAGPVIDDQSVISTQSNQSADPPGASYQTLSTSGSRRGQYRSKRQGFVPPRHHYPSSQR</sequence>
<feature type="region of interest" description="Disordered" evidence="4">
    <location>
        <begin position="34"/>
        <end position="58"/>
    </location>
</feature>
<proteinExistence type="predicted"/>
<feature type="region of interest" description="Disordered" evidence="4">
    <location>
        <begin position="951"/>
        <end position="1000"/>
    </location>
</feature>
<feature type="compositionally biased region" description="Polar residues" evidence="4">
    <location>
        <begin position="40"/>
        <end position="58"/>
    </location>
</feature>
<feature type="signal peptide" evidence="6">
    <location>
        <begin position="1"/>
        <end position="20"/>
    </location>
</feature>
<accession>A0ABD3NW77</accession>
<evidence type="ECO:0000313" key="9">
    <source>
        <dbReference type="Proteomes" id="UP001530400"/>
    </source>
</evidence>
<gene>
    <name evidence="8" type="ORF">ACHAWO_004668</name>
</gene>
<comment type="caution">
    <text evidence="8">The sequence shown here is derived from an EMBL/GenBank/DDBJ whole genome shotgun (WGS) entry which is preliminary data.</text>
</comment>